<feature type="non-terminal residue" evidence="5">
    <location>
        <position position="1"/>
    </location>
</feature>
<dbReference type="EMBL" id="BARV01031680">
    <property type="protein sequence ID" value="GAI40404.1"/>
    <property type="molecule type" value="Genomic_DNA"/>
</dbReference>
<keyword evidence="2" id="KW-0238">DNA-binding</keyword>
<evidence type="ECO:0000313" key="5">
    <source>
        <dbReference type="EMBL" id="GAI40404.1"/>
    </source>
</evidence>
<dbReference type="AlphaFoldDB" id="X1QAV5"/>
<keyword evidence="1" id="KW-0805">Transcription regulation</keyword>
<gene>
    <name evidence="5" type="ORF">S06H3_50092</name>
</gene>
<dbReference type="SMART" id="SM00421">
    <property type="entry name" value="HTH_LUXR"/>
    <property type="match status" value="1"/>
</dbReference>
<dbReference type="Pfam" id="PF00196">
    <property type="entry name" value="GerE"/>
    <property type="match status" value="1"/>
</dbReference>
<dbReference type="PROSITE" id="PS50043">
    <property type="entry name" value="HTH_LUXR_2"/>
    <property type="match status" value="1"/>
</dbReference>
<dbReference type="GO" id="GO:0003677">
    <property type="term" value="F:DNA binding"/>
    <property type="evidence" value="ECO:0007669"/>
    <property type="project" value="UniProtKB-KW"/>
</dbReference>
<reference evidence="5" key="1">
    <citation type="journal article" date="2014" name="Front. Microbiol.">
        <title>High frequency of phylogenetically diverse reductive dehalogenase-homologous genes in deep subseafloor sedimentary metagenomes.</title>
        <authorList>
            <person name="Kawai M."/>
            <person name="Futagami T."/>
            <person name="Toyoda A."/>
            <person name="Takaki Y."/>
            <person name="Nishi S."/>
            <person name="Hori S."/>
            <person name="Arai W."/>
            <person name="Tsubouchi T."/>
            <person name="Morono Y."/>
            <person name="Uchiyama I."/>
            <person name="Ito T."/>
            <person name="Fujiyama A."/>
            <person name="Inagaki F."/>
            <person name="Takami H."/>
        </authorList>
    </citation>
    <scope>NUCLEOTIDE SEQUENCE</scope>
    <source>
        <strain evidence="5">Expedition CK06-06</strain>
    </source>
</reference>
<protein>
    <recommendedName>
        <fullName evidence="4">HTH luxR-type domain-containing protein</fullName>
    </recommendedName>
</protein>
<dbReference type="InterPro" id="IPR016032">
    <property type="entry name" value="Sig_transdc_resp-reg_C-effctor"/>
</dbReference>
<proteinExistence type="predicted"/>
<dbReference type="SUPFAM" id="SSF46894">
    <property type="entry name" value="C-terminal effector domain of the bipartite response regulators"/>
    <property type="match status" value="1"/>
</dbReference>
<dbReference type="PANTHER" id="PTHR44688:SF16">
    <property type="entry name" value="DNA-BINDING TRANSCRIPTIONAL ACTIVATOR DEVR_DOSR"/>
    <property type="match status" value="1"/>
</dbReference>
<name>X1QAV5_9ZZZZ</name>
<sequence>KLLTPLLRKALSRGIMPDYASKLLIIIKAEEQRRQKTKGAAMLLSKRELEILRLLEKEFSNKQIADRLNISLSTVKTHVHSILEKMNARNRSQAVSQAREFELI</sequence>
<evidence type="ECO:0000256" key="3">
    <source>
        <dbReference type="ARBA" id="ARBA00023163"/>
    </source>
</evidence>
<comment type="caution">
    <text evidence="5">The sequence shown here is derived from an EMBL/GenBank/DDBJ whole genome shotgun (WGS) entry which is preliminary data.</text>
</comment>
<dbReference type="PRINTS" id="PR00038">
    <property type="entry name" value="HTHLUXR"/>
</dbReference>
<keyword evidence="3" id="KW-0804">Transcription</keyword>
<accession>X1QAV5</accession>
<feature type="domain" description="HTH luxR-type" evidence="4">
    <location>
        <begin position="37"/>
        <end position="102"/>
    </location>
</feature>
<dbReference type="CDD" id="cd06170">
    <property type="entry name" value="LuxR_C_like"/>
    <property type="match status" value="1"/>
</dbReference>
<dbReference type="Gene3D" id="1.10.10.10">
    <property type="entry name" value="Winged helix-like DNA-binding domain superfamily/Winged helix DNA-binding domain"/>
    <property type="match status" value="1"/>
</dbReference>
<dbReference type="GO" id="GO:0006355">
    <property type="term" value="P:regulation of DNA-templated transcription"/>
    <property type="evidence" value="ECO:0007669"/>
    <property type="project" value="InterPro"/>
</dbReference>
<evidence type="ECO:0000256" key="1">
    <source>
        <dbReference type="ARBA" id="ARBA00023015"/>
    </source>
</evidence>
<evidence type="ECO:0000256" key="2">
    <source>
        <dbReference type="ARBA" id="ARBA00023125"/>
    </source>
</evidence>
<dbReference type="PANTHER" id="PTHR44688">
    <property type="entry name" value="DNA-BINDING TRANSCRIPTIONAL ACTIVATOR DEVR_DOSR"/>
    <property type="match status" value="1"/>
</dbReference>
<dbReference type="InterPro" id="IPR036388">
    <property type="entry name" value="WH-like_DNA-bd_sf"/>
</dbReference>
<evidence type="ECO:0000259" key="4">
    <source>
        <dbReference type="PROSITE" id="PS50043"/>
    </source>
</evidence>
<dbReference type="InterPro" id="IPR000792">
    <property type="entry name" value="Tscrpt_reg_LuxR_C"/>
</dbReference>
<organism evidence="5">
    <name type="scientific">marine sediment metagenome</name>
    <dbReference type="NCBI Taxonomy" id="412755"/>
    <lineage>
        <taxon>unclassified sequences</taxon>
        <taxon>metagenomes</taxon>
        <taxon>ecological metagenomes</taxon>
    </lineage>
</organism>